<dbReference type="Pfam" id="PF04857">
    <property type="entry name" value="CAF1"/>
    <property type="match status" value="1"/>
</dbReference>
<proteinExistence type="inferred from homology"/>
<dbReference type="GO" id="GO:0008270">
    <property type="term" value="F:zinc ion binding"/>
    <property type="evidence" value="ECO:0007669"/>
    <property type="project" value="UniProtKB-KW"/>
</dbReference>
<reference evidence="5" key="1">
    <citation type="submission" date="2013-10" db="EMBL/GenBank/DDBJ databases">
        <title>Genome sequencing of Onchocerca volvulus.</title>
        <authorList>
            <person name="Cotton J."/>
            <person name="Tsai J."/>
            <person name="Stanley E."/>
            <person name="Tracey A."/>
            <person name="Holroyd N."/>
            <person name="Lustigman S."/>
            <person name="Berriman M."/>
        </authorList>
    </citation>
    <scope>NUCLEOTIDE SEQUENCE</scope>
</reference>
<sequence>MCKGCDVPLVTRPVTSSSVTARCLRMVISKDICKAAQCPADNTCSLTSLSRNSFRSRKGYLSNIVVIEVNKENLNITWPYLLVSIRNASFISLDLELSGLGMQKGWLSKSLEERYNVIRQSAQTRSVLSVGIATFQLVRRKETNTKKKLKYKCQVFNILTLCTVPFIVEADGFQFLSKHKFDFNRWINLGIPYDSDTEKGNTMKTLWHEVLCAAVPITLHNGLIDLTFIYQHFYSVLPKTFSEFIVNVSDWFLLPGDIPGLFDSKYIAEYVTRFKASFLEYVFRKCQRENVIEQAHNRLYVSIEFDFTPAETHLKNTVDIVNCKLPDDFDASASVEPCSISDKQKNSLCRRYSNYGFCRSKDCSYIHDVDVLLNLEEQKQARIRERRKRRYDYQSKLSESASTDGWSDRGSVSSNAEGRTAMKDLILMNILKQEEVKKTSVNLSEATNLSQSITGSHRAGVDSFMTGFAVVFMQRMNLLRTGNFDPKCGNRMALSGKMTPLVIRKSDYIKAADDHAAKWIAIERERNRRAQLEVQVVTKDRFCSDP</sequence>
<evidence type="ECO:0000313" key="4">
    <source>
        <dbReference type="EnsemblMetazoa" id="OVOC9693.1"/>
    </source>
</evidence>
<keyword evidence="5" id="KW-1185">Reference proteome</keyword>
<dbReference type="PANTHER" id="PTHR15092:SF37">
    <property type="entry name" value="TARGET OF EGR1 PROTEIN 1"/>
    <property type="match status" value="1"/>
</dbReference>
<feature type="domain" description="C3H1-type" evidence="3">
    <location>
        <begin position="343"/>
        <end position="370"/>
    </location>
</feature>
<dbReference type="InterPro" id="IPR051181">
    <property type="entry name" value="CAF1_poly(A)_ribonucleases"/>
</dbReference>
<dbReference type="AlphaFoldDB" id="A0A8R1U116"/>
<evidence type="ECO:0000259" key="3">
    <source>
        <dbReference type="PROSITE" id="PS50103"/>
    </source>
</evidence>
<dbReference type="Gene3D" id="3.30.420.10">
    <property type="entry name" value="Ribonuclease H-like superfamily/Ribonuclease H"/>
    <property type="match status" value="1"/>
</dbReference>
<evidence type="ECO:0000256" key="1">
    <source>
        <dbReference type="ARBA" id="ARBA00008372"/>
    </source>
</evidence>
<protein>
    <submittedName>
        <fullName evidence="4">C3H1-type domain-containing protein</fullName>
    </submittedName>
</protein>
<dbReference type="GO" id="GO:0017069">
    <property type="term" value="F:snRNA binding"/>
    <property type="evidence" value="ECO:0007669"/>
    <property type="project" value="TreeGrafter"/>
</dbReference>
<keyword evidence="2" id="KW-0479">Metal-binding</keyword>
<dbReference type="GO" id="GO:0015030">
    <property type="term" value="C:Cajal body"/>
    <property type="evidence" value="ECO:0007669"/>
    <property type="project" value="TreeGrafter"/>
</dbReference>
<dbReference type="InterPro" id="IPR012337">
    <property type="entry name" value="RNaseH-like_sf"/>
</dbReference>
<accession>A0A8R1U116</accession>
<name>A0A8R1U116_ONCVO</name>
<dbReference type="EMBL" id="CMVM020000291">
    <property type="status" value="NOT_ANNOTATED_CDS"/>
    <property type="molecule type" value="Genomic_DNA"/>
</dbReference>
<dbReference type="InterPro" id="IPR000571">
    <property type="entry name" value="Znf_CCCH"/>
</dbReference>
<keyword evidence="2" id="KW-0862">Zinc</keyword>
<organism evidence="4 5">
    <name type="scientific">Onchocerca volvulus</name>
    <dbReference type="NCBI Taxonomy" id="6282"/>
    <lineage>
        <taxon>Eukaryota</taxon>
        <taxon>Metazoa</taxon>
        <taxon>Ecdysozoa</taxon>
        <taxon>Nematoda</taxon>
        <taxon>Chromadorea</taxon>
        <taxon>Rhabditida</taxon>
        <taxon>Spirurina</taxon>
        <taxon>Spiruromorpha</taxon>
        <taxon>Filarioidea</taxon>
        <taxon>Onchocercidae</taxon>
        <taxon>Onchocerca</taxon>
    </lineage>
</organism>
<dbReference type="OMA" id="PDICKNF"/>
<reference evidence="4" key="2">
    <citation type="submission" date="2022-06" db="UniProtKB">
        <authorList>
            <consortium name="EnsemblMetazoa"/>
        </authorList>
    </citation>
    <scope>IDENTIFICATION</scope>
</reference>
<dbReference type="InterPro" id="IPR036397">
    <property type="entry name" value="RNaseH_sf"/>
</dbReference>
<feature type="zinc finger region" description="C3H1-type" evidence="2">
    <location>
        <begin position="343"/>
        <end position="370"/>
    </location>
</feature>
<dbReference type="PANTHER" id="PTHR15092">
    <property type="entry name" value="POLY A -SPECIFIC RIBONUCLEASE/TARGET OF EGR1, MEMBER 1"/>
    <property type="match status" value="1"/>
</dbReference>
<dbReference type="Proteomes" id="UP000024404">
    <property type="component" value="Unassembled WGS sequence"/>
</dbReference>
<dbReference type="InterPro" id="IPR006941">
    <property type="entry name" value="RNase_CAF1"/>
</dbReference>
<dbReference type="SUPFAM" id="SSF53098">
    <property type="entry name" value="Ribonuclease H-like"/>
    <property type="match status" value="1"/>
</dbReference>
<keyword evidence="2" id="KW-0863">Zinc-finger</keyword>
<dbReference type="GO" id="GO:0034472">
    <property type="term" value="P:snRNA 3'-end processing"/>
    <property type="evidence" value="ECO:0007669"/>
    <property type="project" value="TreeGrafter"/>
</dbReference>
<dbReference type="PROSITE" id="PS50103">
    <property type="entry name" value="ZF_C3H1"/>
    <property type="match status" value="1"/>
</dbReference>
<evidence type="ECO:0000313" key="5">
    <source>
        <dbReference type="Proteomes" id="UP000024404"/>
    </source>
</evidence>
<dbReference type="GO" id="GO:0000175">
    <property type="term" value="F:3'-5'-RNA exonuclease activity"/>
    <property type="evidence" value="ECO:0007669"/>
    <property type="project" value="TreeGrafter"/>
</dbReference>
<evidence type="ECO:0000256" key="2">
    <source>
        <dbReference type="PROSITE-ProRule" id="PRU00723"/>
    </source>
</evidence>
<dbReference type="EnsemblMetazoa" id="OVOC9693.1">
    <property type="protein sequence ID" value="OVOC9693.1"/>
    <property type="gene ID" value="WBGene00246502"/>
</dbReference>
<comment type="similarity">
    <text evidence="1">Belongs to the CAF1 family.</text>
</comment>